<dbReference type="OrthoDB" id="5524433at2"/>
<evidence type="ECO:0000313" key="8">
    <source>
        <dbReference type="Proteomes" id="UP000034883"/>
    </source>
</evidence>
<dbReference type="InterPro" id="IPR011009">
    <property type="entry name" value="Kinase-like_dom_sf"/>
</dbReference>
<dbReference type="SUPFAM" id="SSF56112">
    <property type="entry name" value="Protein kinase-like (PK-like)"/>
    <property type="match status" value="1"/>
</dbReference>
<dbReference type="InterPro" id="IPR000719">
    <property type="entry name" value="Prot_kinase_dom"/>
</dbReference>
<keyword evidence="8" id="KW-1185">Reference proteome</keyword>
<dbReference type="Gene3D" id="1.10.287.1490">
    <property type="match status" value="1"/>
</dbReference>
<name>A0A0F6W3Z6_9BACT</name>
<feature type="domain" description="Protein kinase" evidence="6">
    <location>
        <begin position="41"/>
        <end position="300"/>
    </location>
</feature>
<keyword evidence="4 5" id="KW-0067">ATP-binding</keyword>
<dbReference type="CDD" id="cd14014">
    <property type="entry name" value="STKc_PknB_like"/>
    <property type="match status" value="1"/>
</dbReference>
<evidence type="ECO:0000256" key="2">
    <source>
        <dbReference type="ARBA" id="ARBA00022741"/>
    </source>
</evidence>
<keyword evidence="3 7" id="KW-0418">Kinase</keyword>
<dbReference type="SMART" id="SM00220">
    <property type="entry name" value="S_TKc"/>
    <property type="match status" value="1"/>
</dbReference>
<feature type="binding site" evidence="5">
    <location>
        <position position="70"/>
    </location>
    <ligand>
        <name>ATP</name>
        <dbReference type="ChEBI" id="CHEBI:30616"/>
    </ligand>
</feature>
<protein>
    <submittedName>
        <fullName evidence="7">Serine/threonine protein kinase</fullName>
    </submittedName>
</protein>
<evidence type="ECO:0000313" key="7">
    <source>
        <dbReference type="EMBL" id="AKF06817.1"/>
    </source>
</evidence>
<keyword evidence="7" id="KW-0723">Serine/threonine-protein kinase</keyword>
<dbReference type="GO" id="GO:0005524">
    <property type="term" value="F:ATP binding"/>
    <property type="evidence" value="ECO:0007669"/>
    <property type="project" value="UniProtKB-UniRule"/>
</dbReference>
<evidence type="ECO:0000256" key="1">
    <source>
        <dbReference type="ARBA" id="ARBA00022679"/>
    </source>
</evidence>
<sequence>MRICELCGARYRGTPTTCPLDGGRLLELPDPLLGRTIVGRYLVVEKIGAGGMGVVYRARDASSASDVALKFLLPDLSAEVTNRQRFLREAKAANRIDHENIIDVMDFGETDGQVFLVMEFLQGIALAEEIARGPLGVSRSIDIAMQCASALARAHELDVVHRDIKPENIYLVADATRRDFVKLLDFGLAHMKGELRLTASGAVFGTPEYMAPEQARGAPLTGLADLYALGCVLFEMLTGTPPFKGTTPDLILKHMREPAPLPSTRAPGVPPELDAVVAKLLDKQPQRRHRDAYHLLEDLRRIADRLPAPRSAAPGSDTLINRETAPRVPSLSLPADSVASVLPGTWEQRVTVFRQMVSRAYPGHTEPEWIVPSIDALQSRIAEVRTLERELHGVTEQAKEREAASRATRLRVGRAIGELGRDESRTLGRLDELASVLSDARRRLVDSEAKLARMMRGLHTLGATVSRESASTLREVGGIAAQWIEIDAQVTTALREIAVCERERDDLRFQISQLKGRLGTSGAELEIELGAIRERAAQLGAEREAAVDDLQERALVLLRHFSAFPELQDAVRSASFAPDGRERVAPARR</sequence>
<dbReference type="PROSITE" id="PS00107">
    <property type="entry name" value="PROTEIN_KINASE_ATP"/>
    <property type="match status" value="1"/>
</dbReference>
<dbReference type="KEGG" id="samy:DB32_003966"/>
<dbReference type="PANTHER" id="PTHR43289:SF6">
    <property type="entry name" value="SERINE_THREONINE-PROTEIN KINASE NEKL-3"/>
    <property type="match status" value="1"/>
</dbReference>
<dbReference type="PANTHER" id="PTHR43289">
    <property type="entry name" value="MITOGEN-ACTIVATED PROTEIN KINASE KINASE KINASE 20-RELATED"/>
    <property type="match status" value="1"/>
</dbReference>
<gene>
    <name evidence="7" type="ORF">DB32_003966</name>
</gene>
<dbReference type="InterPro" id="IPR008271">
    <property type="entry name" value="Ser/Thr_kinase_AS"/>
</dbReference>
<dbReference type="GO" id="GO:0004674">
    <property type="term" value="F:protein serine/threonine kinase activity"/>
    <property type="evidence" value="ECO:0007669"/>
    <property type="project" value="UniProtKB-KW"/>
</dbReference>
<dbReference type="PROSITE" id="PS50011">
    <property type="entry name" value="PROTEIN_KINASE_DOM"/>
    <property type="match status" value="1"/>
</dbReference>
<evidence type="ECO:0000259" key="6">
    <source>
        <dbReference type="PROSITE" id="PS50011"/>
    </source>
</evidence>
<dbReference type="InterPro" id="IPR017441">
    <property type="entry name" value="Protein_kinase_ATP_BS"/>
</dbReference>
<accession>A0A0F6W3Z6</accession>
<evidence type="ECO:0000256" key="4">
    <source>
        <dbReference type="ARBA" id="ARBA00022840"/>
    </source>
</evidence>
<dbReference type="Proteomes" id="UP000034883">
    <property type="component" value="Chromosome"/>
</dbReference>
<dbReference type="PROSITE" id="PS00108">
    <property type="entry name" value="PROTEIN_KINASE_ST"/>
    <property type="match status" value="1"/>
</dbReference>
<evidence type="ECO:0000256" key="3">
    <source>
        <dbReference type="ARBA" id="ARBA00022777"/>
    </source>
</evidence>
<evidence type="ECO:0000256" key="5">
    <source>
        <dbReference type="PROSITE-ProRule" id="PRU10141"/>
    </source>
</evidence>
<dbReference type="Gene3D" id="1.10.510.10">
    <property type="entry name" value="Transferase(Phosphotransferase) domain 1"/>
    <property type="match status" value="1"/>
</dbReference>
<keyword evidence="2 5" id="KW-0547">Nucleotide-binding</keyword>
<dbReference type="EMBL" id="CP011125">
    <property type="protein sequence ID" value="AKF06817.1"/>
    <property type="molecule type" value="Genomic_DNA"/>
</dbReference>
<dbReference type="AlphaFoldDB" id="A0A0F6W3Z6"/>
<organism evidence="7 8">
    <name type="scientific">Sandaracinus amylolyticus</name>
    <dbReference type="NCBI Taxonomy" id="927083"/>
    <lineage>
        <taxon>Bacteria</taxon>
        <taxon>Pseudomonadati</taxon>
        <taxon>Myxococcota</taxon>
        <taxon>Polyangia</taxon>
        <taxon>Polyangiales</taxon>
        <taxon>Sandaracinaceae</taxon>
        <taxon>Sandaracinus</taxon>
    </lineage>
</organism>
<dbReference type="Pfam" id="PF00069">
    <property type="entry name" value="Pkinase"/>
    <property type="match status" value="1"/>
</dbReference>
<dbReference type="Gene3D" id="3.30.200.20">
    <property type="entry name" value="Phosphorylase Kinase, domain 1"/>
    <property type="match status" value="1"/>
</dbReference>
<reference evidence="7 8" key="1">
    <citation type="submission" date="2015-03" db="EMBL/GenBank/DDBJ databases">
        <title>Genome assembly of Sandaracinus amylolyticus DSM 53668.</title>
        <authorList>
            <person name="Sharma G."/>
            <person name="Subramanian S."/>
        </authorList>
    </citation>
    <scope>NUCLEOTIDE SEQUENCE [LARGE SCALE GENOMIC DNA]</scope>
    <source>
        <strain evidence="7 8">DSM 53668</strain>
    </source>
</reference>
<dbReference type="STRING" id="927083.DB32_003966"/>
<keyword evidence="1" id="KW-0808">Transferase</keyword>
<dbReference type="RefSeq" id="WP_053234010.1">
    <property type="nucleotide sequence ID" value="NZ_CP011125.1"/>
</dbReference>
<proteinExistence type="predicted"/>